<dbReference type="InterPro" id="IPR054156">
    <property type="entry name" value="YxaF_TetR_C"/>
</dbReference>
<keyword evidence="2 4" id="KW-0238">DNA-binding</keyword>
<dbReference type="InterPro" id="IPR001647">
    <property type="entry name" value="HTH_TetR"/>
</dbReference>
<protein>
    <submittedName>
        <fullName evidence="6">Putative HTH-type transcriptional regulator YxaF</fullName>
    </submittedName>
</protein>
<dbReference type="InterPro" id="IPR009057">
    <property type="entry name" value="Homeodomain-like_sf"/>
</dbReference>
<keyword evidence="3" id="KW-0804">Transcription</keyword>
<sequence length="189" mass="20732">MSTKPASTRDRLTLNAVKLFRQKGYHGVGLAEILAESDAPKGSLYHHFPNGKADLAVAAATLASDMLLQTIDDSFANAPTFREGGTNLCFKLAKFFDISGTWDGCPVSGILFDGPENEVFRDHANSIFTGWLNRVAEHARRLNEPRPDEKAEMLLITIQGAWTLARARRDSDVLRALPSKFLGPCESEA</sequence>
<feature type="domain" description="HTH tetR-type" evidence="5">
    <location>
        <begin position="6"/>
        <end position="66"/>
    </location>
</feature>
<dbReference type="OrthoDB" id="9811084at2"/>
<evidence type="ECO:0000313" key="6">
    <source>
        <dbReference type="EMBL" id="SMX45142.1"/>
    </source>
</evidence>
<reference evidence="7" key="1">
    <citation type="submission" date="2017-05" db="EMBL/GenBank/DDBJ databases">
        <authorList>
            <person name="Rodrigo-Torres L."/>
            <person name="Arahal R. D."/>
            <person name="Lucena T."/>
        </authorList>
    </citation>
    <scope>NUCLEOTIDE SEQUENCE [LARGE SCALE GENOMIC DNA]</scope>
    <source>
        <strain evidence="7">CECT 8621</strain>
    </source>
</reference>
<name>A0A238KSR4_9RHOB</name>
<dbReference type="EMBL" id="FXYE01000002">
    <property type="protein sequence ID" value="SMX45142.1"/>
    <property type="molecule type" value="Genomic_DNA"/>
</dbReference>
<keyword evidence="1" id="KW-0805">Transcription regulation</keyword>
<dbReference type="InterPro" id="IPR036271">
    <property type="entry name" value="Tet_transcr_reg_TetR-rel_C_sf"/>
</dbReference>
<dbReference type="RefSeq" id="WP_093967834.1">
    <property type="nucleotide sequence ID" value="NZ_FXYE01000002.1"/>
</dbReference>
<dbReference type="Gene3D" id="1.10.357.10">
    <property type="entry name" value="Tetracycline Repressor, domain 2"/>
    <property type="match status" value="1"/>
</dbReference>
<evidence type="ECO:0000256" key="3">
    <source>
        <dbReference type="ARBA" id="ARBA00023163"/>
    </source>
</evidence>
<feature type="DNA-binding region" description="H-T-H motif" evidence="4">
    <location>
        <begin position="29"/>
        <end position="48"/>
    </location>
</feature>
<dbReference type="Pfam" id="PF21993">
    <property type="entry name" value="TetR_C_13_2"/>
    <property type="match status" value="1"/>
</dbReference>
<proteinExistence type="predicted"/>
<dbReference type="GO" id="GO:0003677">
    <property type="term" value="F:DNA binding"/>
    <property type="evidence" value="ECO:0007669"/>
    <property type="project" value="UniProtKB-UniRule"/>
</dbReference>
<keyword evidence="7" id="KW-1185">Reference proteome</keyword>
<dbReference type="AlphaFoldDB" id="A0A238KSR4"/>
<dbReference type="SUPFAM" id="SSF46689">
    <property type="entry name" value="Homeodomain-like"/>
    <property type="match status" value="1"/>
</dbReference>
<accession>A0A238KSR4</accession>
<dbReference type="Pfam" id="PF00440">
    <property type="entry name" value="TetR_N"/>
    <property type="match status" value="1"/>
</dbReference>
<dbReference type="PANTHER" id="PTHR47506">
    <property type="entry name" value="TRANSCRIPTIONAL REGULATORY PROTEIN"/>
    <property type="match status" value="1"/>
</dbReference>
<dbReference type="Proteomes" id="UP000202922">
    <property type="component" value="Unassembled WGS sequence"/>
</dbReference>
<dbReference type="PROSITE" id="PS50977">
    <property type="entry name" value="HTH_TETR_2"/>
    <property type="match status" value="1"/>
</dbReference>
<evidence type="ECO:0000259" key="5">
    <source>
        <dbReference type="PROSITE" id="PS50977"/>
    </source>
</evidence>
<dbReference type="PANTHER" id="PTHR47506:SF3">
    <property type="entry name" value="HTH-TYPE TRANSCRIPTIONAL REGULATOR LMRA"/>
    <property type="match status" value="1"/>
</dbReference>
<gene>
    <name evidence="6" type="primary">yxaF</name>
    <name evidence="6" type="ORF">COL8621_02726</name>
</gene>
<evidence type="ECO:0000256" key="4">
    <source>
        <dbReference type="PROSITE-ProRule" id="PRU00335"/>
    </source>
</evidence>
<organism evidence="6 7">
    <name type="scientific">Actibacterium lipolyticum</name>
    <dbReference type="NCBI Taxonomy" id="1524263"/>
    <lineage>
        <taxon>Bacteria</taxon>
        <taxon>Pseudomonadati</taxon>
        <taxon>Pseudomonadota</taxon>
        <taxon>Alphaproteobacteria</taxon>
        <taxon>Rhodobacterales</taxon>
        <taxon>Roseobacteraceae</taxon>
        <taxon>Actibacterium</taxon>
    </lineage>
</organism>
<dbReference type="SUPFAM" id="SSF48498">
    <property type="entry name" value="Tetracyclin repressor-like, C-terminal domain"/>
    <property type="match status" value="1"/>
</dbReference>
<evidence type="ECO:0000256" key="1">
    <source>
        <dbReference type="ARBA" id="ARBA00023015"/>
    </source>
</evidence>
<evidence type="ECO:0000313" key="7">
    <source>
        <dbReference type="Proteomes" id="UP000202922"/>
    </source>
</evidence>
<evidence type="ECO:0000256" key="2">
    <source>
        <dbReference type="ARBA" id="ARBA00023125"/>
    </source>
</evidence>